<dbReference type="PANTHER" id="PTHR45940">
    <property type="entry name" value="WUSCHEL-RELATED HOMEOBOX 1-RELATED"/>
    <property type="match status" value="1"/>
</dbReference>
<evidence type="ECO:0000256" key="3">
    <source>
        <dbReference type="ARBA" id="ARBA00023015"/>
    </source>
</evidence>
<feature type="non-terminal residue" evidence="11">
    <location>
        <position position="1"/>
    </location>
</feature>
<gene>
    <name evidence="11" type="primary">BnaAnng36010D</name>
    <name evidence="11" type="ORF">GSBRNA2T00010982001</name>
</gene>
<evidence type="ECO:0000259" key="10">
    <source>
        <dbReference type="Pfam" id="PF00046"/>
    </source>
</evidence>
<keyword evidence="7 9" id="KW-0539">Nucleus</keyword>
<organism evidence="11">
    <name type="scientific">Brassica napus</name>
    <name type="common">Rape</name>
    <dbReference type="NCBI Taxonomy" id="3708"/>
    <lineage>
        <taxon>Eukaryota</taxon>
        <taxon>Viridiplantae</taxon>
        <taxon>Streptophyta</taxon>
        <taxon>Embryophyta</taxon>
        <taxon>Tracheophyta</taxon>
        <taxon>Spermatophyta</taxon>
        <taxon>Magnoliopsida</taxon>
        <taxon>eudicotyledons</taxon>
        <taxon>Gunneridae</taxon>
        <taxon>Pentapetalae</taxon>
        <taxon>rosids</taxon>
        <taxon>malvids</taxon>
        <taxon>Brassicales</taxon>
        <taxon>Brassicaceae</taxon>
        <taxon>Brassiceae</taxon>
        <taxon>Brassica</taxon>
    </lineage>
</organism>
<proteinExistence type="inferred from homology"/>
<dbReference type="OMA" id="CPTSAAN"/>
<evidence type="ECO:0000256" key="2">
    <source>
        <dbReference type="ARBA" id="ARBA00022473"/>
    </source>
</evidence>
<dbReference type="EMBL" id="LK044365">
    <property type="protein sequence ID" value="CDY71075.1"/>
    <property type="molecule type" value="Genomic_DNA"/>
</dbReference>
<evidence type="ECO:0000256" key="7">
    <source>
        <dbReference type="ARBA" id="ARBA00023242"/>
    </source>
</evidence>
<keyword evidence="2" id="KW-0217">Developmental protein</keyword>
<name>A0A078JXB4_BRANA</name>
<keyword evidence="4 9" id="KW-0238">DNA-binding</keyword>
<dbReference type="PANTHER" id="PTHR45940:SF13">
    <property type="entry name" value="WUSCHEL-RELATED HOMEOBOX 1"/>
    <property type="match status" value="1"/>
</dbReference>
<dbReference type="STRING" id="3708.A0A078JXB4"/>
<keyword evidence="3" id="KW-0805">Transcription regulation</keyword>
<evidence type="ECO:0000256" key="1">
    <source>
        <dbReference type="ARBA" id="ARBA00004123"/>
    </source>
</evidence>
<reference evidence="11" key="2">
    <citation type="submission" date="2014-06" db="EMBL/GenBank/DDBJ databases">
        <authorList>
            <person name="Genoscope - CEA"/>
        </authorList>
    </citation>
    <scope>NUCLEOTIDE SEQUENCE</scope>
</reference>
<comment type="subcellular location">
    <subcellularLocation>
        <location evidence="1 9">Nucleus</location>
    </subcellularLocation>
</comment>
<protein>
    <submittedName>
        <fullName evidence="11">BnaAnng36010D protein</fullName>
    </submittedName>
</protein>
<reference evidence="11" key="1">
    <citation type="journal article" date="2014" name="Science">
        <title>Plant genetics. Early allopolyploid evolution in the post-Neolithic Brassica napus oilseed genome.</title>
        <authorList>
            <person name="Chalhoub B."/>
            <person name="Denoeud F."/>
            <person name="Liu S."/>
            <person name="Parkin I.A."/>
            <person name="Tang H."/>
            <person name="Wang X."/>
            <person name="Chiquet J."/>
            <person name="Belcram H."/>
            <person name="Tong C."/>
            <person name="Samans B."/>
            <person name="Correa M."/>
            <person name="Da Silva C."/>
            <person name="Just J."/>
            <person name="Falentin C."/>
            <person name="Koh C.S."/>
            <person name="Le Clainche I."/>
            <person name="Bernard M."/>
            <person name="Bento P."/>
            <person name="Noel B."/>
            <person name="Labadie K."/>
            <person name="Alberti A."/>
            <person name="Charles M."/>
            <person name="Arnaud D."/>
            <person name="Guo H."/>
            <person name="Daviaud C."/>
            <person name="Alamery S."/>
            <person name="Jabbari K."/>
            <person name="Zhao M."/>
            <person name="Edger P.P."/>
            <person name="Chelaifa H."/>
            <person name="Tack D."/>
            <person name="Lassalle G."/>
            <person name="Mestiri I."/>
            <person name="Schnel N."/>
            <person name="Le Paslier M.C."/>
            <person name="Fan G."/>
            <person name="Renault V."/>
            <person name="Bayer P.E."/>
            <person name="Golicz A.A."/>
            <person name="Manoli S."/>
            <person name="Lee T.H."/>
            <person name="Thi V.H."/>
            <person name="Chalabi S."/>
            <person name="Hu Q."/>
            <person name="Fan C."/>
            <person name="Tollenaere R."/>
            <person name="Lu Y."/>
            <person name="Battail C."/>
            <person name="Shen J."/>
            <person name="Sidebottom C.H."/>
            <person name="Wang X."/>
            <person name="Canaguier A."/>
            <person name="Chauveau A."/>
            <person name="Berard A."/>
            <person name="Deniot G."/>
            <person name="Guan M."/>
            <person name="Liu Z."/>
            <person name="Sun F."/>
            <person name="Lim Y.P."/>
            <person name="Lyons E."/>
            <person name="Town C.D."/>
            <person name="Bancroft I."/>
            <person name="Wang X."/>
            <person name="Meng J."/>
            <person name="Ma J."/>
            <person name="Pires J.C."/>
            <person name="King G.J."/>
            <person name="Brunel D."/>
            <person name="Delourme R."/>
            <person name="Renard M."/>
            <person name="Aury J.M."/>
            <person name="Adams K.L."/>
            <person name="Batley J."/>
            <person name="Snowdon R.J."/>
            <person name="Tost J."/>
            <person name="Edwards D."/>
            <person name="Zhou Y."/>
            <person name="Hua W."/>
            <person name="Sharpe A.G."/>
            <person name="Paterson A.H."/>
            <person name="Guan C."/>
            <person name="Wincker P."/>
        </authorList>
    </citation>
    <scope>NUCLEOTIDE SEQUENCE [LARGE SCALE GENOMIC DNA]</scope>
</reference>
<dbReference type="InterPro" id="IPR001356">
    <property type="entry name" value="HD"/>
</dbReference>
<dbReference type="GO" id="GO:0099402">
    <property type="term" value="P:plant organ development"/>
    <property type="evidence" value="ECO:0007669"/>
    <property type="project" value="InterPro"/>
</dbReference>
<sequence>NEGGADSFNGGRKLRTLITRIYSCPTSAANTNFDHRFNMAEQNKRELMMLNSETQHPPVMVSSRWNPTPDHLKALEEIYQQGTRTPSADHMKQITAQLRRYGKIEAKNVFYWLQIPKQQSP</sequence>
<keyword evidence="6" id="KW-0804">Transcription</keyword>
<dbReference type="GO" id="GO:0003700">
    <property type="term" value="F:DNA-binding transcription factor activity"/>
    <property type="evidence" value="ECO:0007669"/>
    <property type="project" value="InterPro"/>
</dbReference>
<evidence type="ECO:0000256" key="8">
    <source>
        <dbReference type="ARBA" id="ARBA00024040"/>
    </source>
</evidence>
<evidence type="ECO:0000256" key="9">
    <source>
        <dbReference type="RuleBase" id="RU000682"/>
    </source>
</evidence>
<comment type="similarity">
    <text evidence="8">Belongs to the WUS homeobox family.</text>
</comment>
<dbReference type="GO" id="GO:0005634">
    <property type="term" value="C:nucleus"/>
    <property type="evidence" value="ECO:0007669"/>
    <property type="project" value="UniProtKB-SubCell"/>
</dbReference>
<dbReference type="Pfam" id="PF00046">
    <property type="entry name" value="Homeodomain"/>
    <property type="match status" value="1"/>
</dbReference>
<dbReference type="AlphaFoldDB" id="A0A078JXB4"/>
<feature type="domain" description="Homeobox" evidence="10">
    <location>
        <begin position="63"/>
        <end position="114"/>
    </location>
</feature>
<dbReference type="Gramene" id="CDY71075">
    <property type="protein sequence ID" value="CDY71075"/>
    <property type="gene ID" value="GSBRNA2T00010982001"/>
</dbReference>
<evidence type="ECO:0000256" key="6">
    <source>
        <dbReference type="ARBA" id="ARBA00023163"/>
    </source>
</evidence>
<dbReference type="GO" id="GO:0003677">
    <property type="term" value="F:DNA binding"/>
    <property type="evidence" value="ECO:0007669"/>
    <property type="project" value="UniProtKB-KW"/>
</dbReference>
<keyword evidence="5 9" id="KW-0371">Homeobox</keyword>
<dbReference type="SUPFAM" id="SSF46689">
    <property type="entry name" value="Homeodomain-like"/>
    <property type="match status" value="1"/>
</dbReference>
<evidence type="ECO:0000256" key="4">
    <source>
        <dbReference type="ARBA" id="ARBA00023125"/>
    </source>
</evidence>
<evidence type="ECO:0000313" key="11">
    <source>
        <dbReference type="EMBL" id="CDY71075.1"/>
    </source>
</evidence>
<dbReference type="InterPro" id="IPR044555">
    <property type="entry name" value="WUSCHEL-like"/>
</dbReference>
<evidence type="ECO:0000256" key="5">
    <source>
        <dbReference type="ARBA" id="ARBA00023155"/>
    </source>
</evidence>
<dbReference type="InterPro" id="IPR009057">
    <property type="entry name" value="Homeodomain-like_sf"/>
</dbReference>
<dbReference type="PaxDb" id="3708-A0A078JXB4"/>
<dbReference type="SMR" id="A0A078JXB4"/>
<accession>A0A078JXB4</accession>